<proteinExistence type="predicted"/>
<gene>
    <name evidence="3" type="ORF">EHV10_04815</name>
</gene>
<dbReference type="OrthoDB" id="2062420at2"/>
<evidence type="ECO:0000256" key="2">
    <source>
        <dbReference type="SAM" id="Phobius"/>
    </source>
</evidence>
<keyword evidence="2" id="KW-0812">Transmembrane</keyword>
<dbReference type="AlphaFoldDB" id="A0A3P3QX82"/>
<protein>
    <submittedName>
        <fullName evidence="3">Sortase</fullName>
    </submittedName>
</protein>
<evidence type="ECO:0000313" key="3">
    <source>
        <dbReference type="EMBL" id="RRJ25867.1"/>
    </source>
</evidence>
<dbReference type="EMBL" id="RRCO01000002">
    <property type="protein sequence ID" value="RRJ25867.1"/>
    <property type="molecule type" value="Genomic_DNA"/>
</dbReference>
<feature type="region of interest" description="Disordered" evidence="1">
    <location>
        <begin position="158"/>
        <end position="209"/>
    </location>
</feature>
<keyword evidence="2" id="KW-0472">Membrane</keyword>
<reference evidence="3 4" key="1">
    <citation type="submission" date="2018-11" db="EMBL/GenBank/DDBJ databases">
        <title>Genome sequencing of Lachnoanaerobaculum sp. KCOM 2030 (= ChDC B114).</title>
        <authorList>
            <person name="Kook J.-K."/>
            <person name="Park S.-N."/>
            <person name="Lim Y.K."/>
        </authorList>
    </citation>
    <scope>NUCLEOTIDE SEQUENCE [LARGE SCALE GENOMIC DNA]</scope>
    <source>
        <strain evidence="3 4">KCOM 2030</strain>
    </source>
</reference>
<comment type="caution">
    <text evidence="3">The sequence shown here is derived from an EMBL/GenBank/DDBJ whole genome shotgun (WGS) entry which is preliminary data.</text>
</comment>
<dbReference type="Proteomes" id="UP000272490">
    <property type="component" value="Unassembled WGS sequence"/>
</dbReference>
<accession>A0A3P3QX82</accession>
<keyword evidence="2" id="KW-1133">Transmembrane helix</keyword>
<sequence>MKQIYKKIIFFLLLTYFIFVPRDALAANVKLPININVSGTNPVYYRYDVNISKLDSRNNVVSTEEISMPLRRNGIYTYDFGDFDNVGEYRYSISLANDDDERFVFDRRNYIVHIQVLTNGTDIYTNTYLEDPSETAKPAAVDFNVKYLVEIVYPNERDKNKGGSDTGYNRDNKKDGQKNTDKNNNKPSDNESRPDNSLDGEPLIIIDKPDNNKGKMIEAVKRLQKAIVKTGDESSVEFYTTLFFISTCIFILLFFRKKKNHR</sequence>
<name>A0A3P3QX82_9FIRM</name>
<evidence type="ECO:0000313" key="4">
    <source>
        <dbReference type="Proteomes" id="UP000272490"/>
    </source>
</evidence>
<feature type="compositionally biased region" description="Basic and acidic residues" evidence="1">
    <location>
        <begin position="158"/>
        <end position="196"/>
    </location>
</feature>
<organism evidence="3 4">
    <name type="scientific">Lachnoanaerobaculum gingivalis</name>
    <dbReference type="NCBI Taxonomy" id="2490855"/>
    <lineage>
        <taxon>Bacteria</taxon>
        <taxon>Bacillati</taxon>
        <taxon>Bacillota</taxon>
        <taxon>Clostridia</taxon>
        <taxon>Lachnospirales</taxon>
        <taxon>Lachnospiraceae</taxon>
        <taxon>Lachnoanaerobaculum</taxon>
    </lineage>
</organism>
<evidence type="ECO:0000256" key="1">
    <source>
        <dbReference type="SAM" id="MobiDB-lite"/>
    </source>
</evidence>
<feature type="transmembrane region" description="Helical" evidence="2">
    <location>
        <begin position="238"/>
        <end position="255"/>
    </location>
</feature>
<dbReference type="RefSeq" id="WP_128673682.1">
    <property type="nucleotide sequence ID" value="NZ_CP124777.1"/>
</dbReference>
<keyword evidence="4" id="KW-1185">Reference proteome</keyword>